<dbReference type="Proteomes" id="UP000284219">
    <property type="component" value="Unassembled WGS sequence"/>
</dbReference>
<proteinExistence type="predicted"/>
<name>A0A419SQE2_9BACL</name>
<sequence length="62" mass="6899">MIKKITSKCKNLIGNIINEVFILSGLSLWVAATYQINLIAAMYLLGVVLILFGLFLAWTRKG</sequence>
<keyword evidence="1" id="KW-0472">Membrane</keyword>
<feature type="transmembrane region" description="Helical" evidence="1">
    <location>
        <begin position="38"/>
        <end position="58"/>
    </location>
</feature>
<dbReference type="AlphaFoldDB" id="A0A419SQE2"/>
<keyword evidence="1" id="KW-0812">Transmembrane</keyword>
<accession>A0A419SQE2</accession>
<gene>
    <name evidence="2" type="ORF">BEP19_15915</name>
</gene>
<feature type="transmembrane region" description="Helical" evidence="1">
    <location>
        <begin position="12"/>
        <end position="32"/>
    </location>
</feature>
<evidence type="ECO:0000313" key="2">
    <source>
        <dbReference type="EMBL" id="RKD26693.1"/>
    </source>
</evidence>
<evidence type="ECO:0000313" key="3">
    <source>
        <dbReference type="Proteomes" id="UP000284219"/>
    </source>
</evidence>
<dbReference type="EMBL" id="MCHY01000002">
    <property type="protein sequence ID" value="RKD26693.1"/>
    <property type="molecule type" value="Genomic_DNA"/>
</dbReference>
<evidence type="ECO:0000256" key="1">
    <source>
        <dbReference type="SAM" id="Phobius"/>
    </source>
</evidence>
<comment type="caution">
    <text evidence="2">The sequence shown here is derived from an EMBL/GenBank/DDBJ whole genome shotgun (WGS) entry which is preliminary data.</text>
</comment>
<reference evidence="2 3" key="1">
    <citation type="submission" date="2016-08" db="EMBL/GenBank/DDBJ databases">
        <title>Novel Firmicute Genomes.</title>
        <authorList>
            <person name="Poppleton D.I."/>
            <person name="Gribaldo S."/>
        </authorList>
    </citation>
    <scope>NUCLEOTIDE SEQUENCE [LARGE SCALE GENOMIC DNA]</scope>
    <source>
        <strain evidence="2 3">RAOx-1</strain>
    </source>
</reference>
<keyword evidence="3" id="KW-1185">Reference proteome</keyword>
<protein>
    <submittedName>
        <fullName evidence="2">Uncharacterized protein</fullName>
    </submittedName>
</protein>
<organism evidence="2 3">
    <name type="scientific">Ammoniphilus oxalaticus</name>
    <dbReference type="NCBI Taxonomy" id="66863"/>
    <lineage>
        <taxon>Bacteria</taxon>
        <taxon>Bacillati</taxon>
        <taxon>Bacillota</taxon>
        <taxon>Bacilli</taxon>
        <taxon>Bacillales</taxon>
        <taxon>Paenibacillaceae</taxon>
        <taxon>Aneurinibacillus group</taxon>
        <taxon>Ammoniphilus</taxon>
    </lineage>
</organism>
<keyword evidence="1" id="KW-1133">Transmembrane helix</keyword>